<keyword evidence="2" id="KW-1185">Reference proteome</keyword>
<sequence>MSLIISTPANGYRETAKRFGVRRTALTAGFQHGSMPGIDGLIGKAADDTPEFRLIDVRAVIGDKLSLRDATAEFNLSGERTVYPWVKRVKASGAGALTGIKNGTLA</sequence>
<protein>
    <recommendedName>
        <fullName evidence="3">Transposase</fullName>
    </recommendedName>
</protein>
<gene>
    <name evidence="1" type="ORF">ACFP9W_17230</name>
</gene>
<proteinExistence type="predicted"/>
<evidence type="ECO:0000313" key="2">
    <source>
        <dbReference type="Proteomes" id="UP001596230"/>
    </source>
</evidence>
<comment type="caution">
    <text evidence="1">The sequence shown here is derived from an EMBL/GenBank/DDBJ whole genome shotgun (WGS) entry which is preliminary data.</text>
</comment>
<reference evidence="2" key="1">
    <citation type="journal article" date="2019" name="Int. J. Syst. Evol. Microbiol.">
        <title>The Global Catalogue of Microorganisms (GCM) 10K type strain sequencing project: providing services to taxonomists for standard genome sequencing and annotation.</title>
        <authorList>
            <consortium name="The Broad Institute Genomics Platform"/>
            <consortium name="The Broad Institute Genome Sequencing Center for Infectious Disease"/>
            <person name="Wu L."/>
            <person name="Ma J."/>
        </authorList>
    </citation>
    <scope>NUCLEOTIDE SEQUENCE [LARGE SCALE GENOMIC DNA]</scope>
    <source>
        <strain evidence="2">CGMCC 1.18518</strain>
    </source>
</reference>
<dbReference type="RefSeq" id="WP_385955219.1">
    <property type="nucleotide sequence ID" value="NZ_JBHSUB010000025.1"/>
</dbReference>
<dbReference type="EMBL" id="JBHSUB010000025">
    <property type="protein sequence ID" value="MFC6379797.1"/>
    <property type="molecule type" value="Genomic_DNA"/>
</dbReference>
<dbReference type="InterPro" id="IPR036388">
    <property type="entry name" value="WH-like_DNA-bd_sf"/>
</dbReference>
<evidence type="ECO:0008006" key="3">
    <source>
        <dbReference type="Google" id="ProtNLM"/>
    </source>
</evidence>
<accession>A0ABW1W4P7</accession>
<organism evidence="1 2">
    <name type="scientific">Tatumella terrea</name>
    <dbReference type="NCBI Taxonomy" id="419007"/>
    <lineage>
        <taxon>Bacteria</taxon>
        <taxon>Pseudomonadati</taxon>
        <taxon>Pseudomonadota</taxon>
        <taxon>Gammaproteobacteria</taxon>
        <taxon>Enterobacterales</taxon>
        <taxon>Erwiniaceae</taxon>
        <taxon>Tatumella</taxon>
    </lineage>
</organism>
<dbReference type="SUPFAM" id="SSF48295">
    <property type="entry name" value="TrpR-like"/>
    <property type="match status" value="1"/>
</dbReference>
<dbReference type="PANTHER" id="PTHR33795">
    <property type="entry name" value="INSERTION ELEMENT IS150 PROTEIN INSJ"/>
    <property type="match status" value="1"/>
</dbReference>
<dbReference type="Gene3D" id="1.10.10.10">
    <property type="entry name" value="Winged helix-like DNA-binding domain superfamily/Winged helix DNA-binding domain"/>
    <property type="match status" value="1"/>
</dbReference>
<evidence type="ECO:0000313" key="1">
    <source>
        <dbReference type="EMBL" id="MFC6379797.1"/>
    </source>
</evidence>
<dbReference type="InterPro" id="IPR010921">
    <property type="entry name" value="Trp_repressor/repl_initiator"/>
</dbReference>
<dbReference type="PANTHER" id="PTHR33795:SF1">
    <property type="entry name" value="INSERTION ELEMENT IS150 PROTEIN INSJ"/>
    <property type="match status" value="1"/>
</dbReference>
<name>A0ABW1W4P7_9GAMM</name>
<dbReference type="InterPro" id="IPR052057">
    <property type="entry name" value="IS150/IS1296_orfA-like"/>
</dbReference>
<dbReference type="Proteomes" id="UP001596230">
    <property type="component" value="Unassembled WGS sequence"/>
</dbReference>